<dbReference type="AlphaFoldDB" id="A0A392R0P1"/>
<sequence length="46" mass="5404">MKMLWWKPVELPKFLRVVGCMKKNQTEKLVSLAMVVGSKWRLVARS</sequence>
<evidence type="ECO:0000313" key="1">
    <source>
        <dbReference type="EMBL" id="MCI30138.1"/>
    </source>
</evidence>
<proteinExistence type="predicted"/>
<accession>A0A392R0P1</accession>
<feature type="non-terminal residue" evidence="1">
    <location>
        <position position="46"/>
    </location>
</feature>
<name>A0A392R0P1_9FABA</name>
<reference evidence="1 2" key="1">
    <citation type="journal article" date="2018" name="Front. Plant Sci.">
        <title>Red Clover (Trifolium pratense) and Zigzag Clover (T. medium) - A Picture of Genomic Similarities and Differences.</title>
        <authorList>
            <person name="Dluhosova J."/>
            <person name="Istvanek J."/>
            <person name="Nedelnik J."/>
            <person name="Repkova J."/>
        </authorList>
    </citation>
    <scope>NUCLEOTIDE SEQUENCE [LARGE SCALE GENOMIC DNA]</scope>
    <source>
        <strain evidence="2">cv. 10/8</strain>
        <tissue evidence="1">Leaf</tissue>
    </source>
</reference>
<organism evidence="1 2">
    <name type="scientific">Trifolium medium</name>
    <dbReference type="NCBI Taxonomy" id="97028"/>
    <lineage>
        <taxon>Eukaryota</taxon>
        <taxon>Viridiplantae</taxon>
        <taxon>Streptophyta</taxon>
        <taxon>Embryophyta</taxon>
        <taxon>Tracheophyta</taxon>
        <taxon>Spermatophyta</taxon>
        <taxon>Magnoliopsida</taxon>
        <taxon>eudicotyledons</taxon>
        <taxon>Gunneridae</taxon>
        <taxon>Pentapetalae</taxon>
        <taxon>rosids</taxon>
        <taxon>fabids</taxon>
        <taxon>Fabales</taxon>
        <taxon>Fabaceae</taxon>
        <taxon>Papilionoideae</taxon>
        <taxon>50 kb inversion clade</taxon>
        <taxon>NPAAA clade</taxon>
        <taxon>Hologalegina</taxon>
        <taxon>IRL clade</taxon>
        <taxon>Trifolieae</taxon>
        <taxon>Trifolium</taxon>
    </lineage>
</organism>
<comment type="caution">
    <text evidence="1">The sequence shown here is derived from an EMBL/GenBank/DDBJ whole genome shotgun (WGS) entry which is preliminary data.</text>
</comment>
<dbReference type="Proteomes" id="UP000265520">
    <property type="component" value="Unassembled WGS sequence"/>
</dbReference>
<keyword evidence="2" id="KW-1185">Reference proteome</keyword>
<dbReference type="EMBL" id="LXQA010177291">
    <property type="protein sequence ID" value="MCI30138.1"/>
    <property type="molecule type" value="Genomic_DNA"/>
</dbReference>
<evidence type="ECO:0000313" key="2">
    <source>
        <dbReference type="Proteomes" id="UP000265520"/>
    </source>
</evidence>
<protein>
    <submittedName>
        <fullName evidence="1">Uncharacterized protein</fullName>
    </submittedName>
</protein>